<keyword evidence="1" id="KW-0677">Repeat</keyword>
<dbReference type="InterPro" id="IPR051242">
    <property type="entry name" value="WD-EF-hand_domain"/>
</dbReference>
<evidence type="ECO:0000313" key="3">
    <source>
        <dbReference type="Proteomes" id="UP000663879"/>
    </source>
</evidence>
<name>A0A814K804_9BILA</name>
<feature type="non-terminal residue" evidence="2">
    <location>
        <position position="214"/>
    </location>
</feature>
<proteinExistence type="predicted"/>
<dbReference type="PANTHER" id="PTHR44324">
    <property type="entry name" value="WD40 REPEAT DOMAIN 95"/>
    <property type="match status" value="1"/>
</dbReference>
<dbReference type="PANTHER" id="PTHR44324:SF3">
    <property type="entry name" value="WD REPEAT-CONTAINING PROTEIN 49-LIKE"/>
    <property type="match status" value="1"/>
</dbReference>
<dbReference type="OrthoDB" id="10251381at2759"/>
<sequence>SLNESDFLEILKTLPFYNDFEQELQKLFQRIDHANLGHINWSDVSNYFSIRLRESEFTELLKTKLFNIQPKIKLCEHNKREITVKVLKIENPFRFVNISRRGAVGIWTKNLNLIKSFQINPLTNQLKNSLMDRKTKNTMWIKDVVLLPELNKICIATTKRDLRFFLFSSENLNEEFKIYNLPTEPTCLEYFHDLKPTAYRLDLGKSFDAYKNIK</sequence>
<reference evidence="2" key="1">
    <citation type="submission" date="2021-02" db="EMBL/GenBank/DDBJ databases">
        <authorList>
            <person name="Nowell W R."/>
        </authorList>
    </citation>
    <scope>NUCLEOTIDE SEQUENCE</scope>
    <source>
        <strain evidence="2">Ploen Becks lab</strain>
    </source>
</reference>
<dbReference type="AlphaFoldDB" id="A0A814K804"/>
<keyword evidence="3" id="KW-1185">Reference proteome</keyword>
<comment type="caution">
    <text evidence="2">The sequence shown here is derived from an EMBL/GenBank/DDBJ whole genome shotgun (WGS) entry which is preliminary data.</text>
</comment>
<dbReference type="EMBL" id="CAJNOC010005317">
    <property type="protein sequence ID" value="CAF1048971.1"/>
    <property type="molecule type" value="Genomic_DNA"/>
</dbReference>
<evidence type="ECO:0000313" key="2">
    <source>
        <dbReference type="EMBL" id="CAF1048971.1"/>
    </source>
</evidence>
<evidence type="ECO:0008006" key="4">
    <source>
        <dbReference type="Google" id="ProtNLM"/>
    </source>
</evidence>
<protein>
    <recommendedName>
        <fullName evidence="4">EF-hand domain-containing protein</fullName>
    </recommendedName>
</protein>
<evidence type="ECO:0000256" key="1">
    <source>
        <dbReference type="ARBA" id="ARBA00022737"/>
    </source>
</evidence>
<organism evidence="2 3">
    <name type="scientific">Brachionus calyciflorus</name>
    <dbReference type="NCBI Taxonomy" id="104777"/>
    <lineage>
        <taxon>Eukaryota</taxon>
        <taxon>Metazoa</taxon>
        <taxon>Spiralia</taxon>
        <taxon>Gnathifera</taxon>
        <taxon>Rotifera</taxon>
        <taxon>Eurotatoria</taxon>
        <taxon>Monogononta</taxon>
        <taxon>Pseudotrocha</taxon>
        <taxon>Ploima</taxon>
        <taxon>Brachionidae</taxon>
        <taxon>Brachionus</taxon>
    </lineage>
</organism>
<gene>
    <name evidence="2" type="ORF">OXX778_LOCUS18728</name>
</gene>
<dbReference type="Proteomes" id="UP000663879">
    <property type="component" value="Unassembled WGS sequence"/>
</dbReference>
<accession>A0A814K804</accession>